<sequence length="64" mass="6977">MSVIGNLLDSKSSYSLFESESARQIIWNLNPSGTKFAAGELGYAASDRCSLETRYSLQLVLTGE</sequence>
<proteinExistence type="predicted"/>
<name>A0AAF0B0F8_9CAUD</name>
<dbReference type="EMBL" id="OQ200059">
    <property type="protein sequence ID" value="WBY51878.1"/>
    <property type="molecule type" value="Genomic_DNA"/>
</dbReference>
<evidence type="ECO:0000313" key="1">
    <source>
        <dbReference type="EMBL" id="WBY51878.1"/>
    </source>
</evidence>
<accession>A0AAF0B0F8</accession>
<protein>
    <submittedName>
        <fullName evidence="1">Uncharacterized protein</fullName>
    </submittedName>
</protein>
<evidence type="ECO:0000313" key="2">
    <source>
        <dbReference type="Proteomes" id="UP001210461"/>
    </source>
</evidence>
<dbReference type="Proteomes" id="UP001210461">
    <property type="component" value="Segment"/>
</dbReference>
<reference evidence="1 2" key="1">
    <citation type="submission" date="2023-01" db="EMBL/GenBank/DDBJ databases">
        <authorList>
            <person name="Ou H."/>
        </authorList>
    </citation>
    <scope>NUCLEOTIDE SEQUENCE [LARGE SCALE GENOMIC DNA]</scope>
</reference>
<keyword evidence="2" id="KW-1185">Reference proteome</keyword>
<organism evidence="1 2">
    <name type="scientific">Pseudomonas phage vB_PaeM_B55</name>
    <dbReference type="NCBI Taxonomy" id="3022057"/>
    <lineage>
        <taxon>Viruses</taxon>
        <taxon>Duplodnaviria</taxon>
        <taxon>Heunggongvirae</taxon>
        <taxon>Uroviricota</taxon>
        <taxon>Caudoviricetes</taxon>
        <taxon>Vandenendeviridae</taxon>
        <taxon>Skurskavirinae</taxon>
        <taxon>Pakpunavirus</taxon>
        <taxon>Pakpunavirus B55</taxon>
    </lineage>
</organism>
<gene>
    <name evidence="1" type="ORF">PB55_26</name>
</gene>